<dbReference type="InterPro" id="IPR005154">
    <property type="entry name" value="Glyco_hydro_67_aGlcAse_N"/>
</dbReference>
<gene>
    <name evidence="3" type="ORF">AREALGSMS7_03943</name>
</gene>
<proteinExistence type="predicted"/>
<evidence type="ECO:0000259" key="2">
    <source>
        <dbReference type="Pfam" id="PF03648"/>
    </source>
</evidence>
<keyword evidence="1" id="KW-0378">Hydrolase</keyword>
<dbReference type="KEGG" id="aalg:AREALGSMS7_03943"/>
<dbReference type="AlphaFoldDB" id="A0A221V1D8"/>
<name>A0A221V1D8_9FLAO</name>
<reference evidence="3 4" key="1">
    <citation type="submission" date="2017-07" db="EMBL/GenBank/DDBJ databases">
        <title>Genome Sequence of Arenibacter algicola Strain SMS7 Isolated from a culture of the Diatom Skeletonema marinoi.</title>
        <authorList>
            <person name="Topel M."/>
            <person name="Pinder M.I.M."/>
            <person name="Johansson O.N."/>
            <person name="Kourtchenko O."/>
            <person name="Godhe A."/>
            <person name="Clarke A.K."/>
        </authorList>
    </citation>
    <scope>NUCLEOTIDE SEQUENCE [LARGE SCALE GENOMIC DNA]</scope>
    <source>
        <strain evidence="3 4">SMS7</strain>
    </source>
</reference>
<dbReference type="Proteomes" id="UP000204551">
    <property type="component" value="Chromosome"/>
</dbReference>
<evidence type="ECO:0000256" key="1">
    <source>
        <dbReference type="ARBA" id="ARBA00022801"/>
    </source>
</evidence>
<dbReference type="RefSeq" id="WP_093979630.1">
    <property type="nucleotide sequence ID" value="NZ_CP022515.1"/>
</dbReference>
<dbReference type="GO" id="GO:0045493">
    <property type="term" value="P:xylan catabolic process"/>
    <property type="evidence" value="ECO:0007669"/>
    <property type="project" value="InterPro"/>
</dbReference>
<evidence type="ECO:0000313" key="4">
    <source>
        <dbReference type="Proteomes" id="UP000204551"/>
    </source>
</evidence>
<evidence type="ECO:0000313" key="3">
    <source>
        <dbReference type="EMBL" id="ASO07350.1"/>
    </source>
</evidence>
<protein>
    <recommendedName>
        <fullName evidence="2">Alpha glucuronidase N-terminal domain-containing protein</fullName>
    </recommendedName>
</protein>
<organism evidence="3 4">
    <name type="scientific">Arenibacter algicola</name>
    <dbReference type="NCBI Taxonomy" id="616991"/>
    <lineage>
        <taxon>Bacteria</taxon>
        <taxon>Pseudomonadati</taxon>
        <taxon>Bacteroidota</taxon>
        <taxon>Flavobacteriia</taxon>
        <taxon>Flavobacteriales</taxon>
        <taxon>Flavobacteriaceae</taxon>
        <taxon>Arenibacter</taxon>
    </lineage>
</organism>
<dbReference type="eggNOG" id="COG3661">
    <property type="taxonomic scope" value="Bacteria"/>
</dbReference>
<dbReference type="STRING" id="616991.GCA_000733925_02196"/>
<dbReference type="InterPro" id="IPR029018">
    <property type="entry name" value="Hex-like_dom2"/>
</dbReference>
<feature type="domain" description="Alpha glucuronidase N-terminal" evidence="2">
    <location>
        <begin position="46"/>
        <end position="132"/>
    </location>
</feature>
<sequence length="814" mass="92834">MNRIFKSILFLILFILIYPSSLFGQMIDLGQAKIISLEKKDPLVLNAITVLQEEISKRSSITLTKGNKFSNKTQSAVVIGLQTGLDKFPLEYKQLLATMPDIKAEGYKLAVVSEKNVVLVVGYDSRGVLYGIGKLLRKLEMSQGQILLPNDLNIASSPTYPIRGHQLGYRPKTNSYDAFSVEQFDDYIRDLAIFGANSIEIMPPRTDDDFTSIHMKLPAIEMIVEQSKICDKYGMDVWMWYPNLGSDYTSPDSLKLEIEERRKVFKAVPRLDALFVPGGDPGDLEPDELFSWLEKEAKVLHEYHPNAKIWVSPQVFRPTNAWFETFYEHVNKEYPWFGGIVFGPWIKTPIKEIRERLNPGIPIRRYPDITHSLSSQYPIPHWDLAYAITLGRECINPRPNDQKIIHNAFDQYAQGSISYSEGTNDDVNKMIWSDQDWDPKTPVMETLRDYARYFIGPNYKETVSHGLMALEKNLQGPLLTNDGVIRTLQQWQNLEKNATKEVLGNYRFQMGLIRAYFDAYQYRRLIYETELEQQAREILSTAKVIGTIDAIEKAMKTLYKAKQQPIMSEWKNRCYALANDLFESIGAQLTVGKHFAAAGRGNFIDNIDVPLNDGMWLIDQLSLIEKNGDEADKLKAIANLLERNNPGPGGYYDNFGTPASWNRVVSNYSYEEDPGGLKSPRVGFGVGLRGEEWVHEITAVGFDGHTTPLSWMNQVTALYDEPLKMVYPDLDPKGSYLIRVGYTGRFRSKIKLMAENIMIHDFITTGDQPIYEFKVPNTTLEDGTLELEWSCGEGERGSQVSEIWIINQDELNKK</sequence>
<dbReference type="Pfam" id="PF03648">
    <property type="entry name" value="Glyco_hydro_67N"/>
    <property type="match status" value="1"/>
</dbReference>
<dbReference type="EMBL" id="CP022515">
    <property type="protein sequence ID" value="ASO07350.1"/>
    <property type="molecule type" value="Genomic_DNA"/>
</dbReference>
<accession>A0A221V1D8</accession>
<dbReference type="GO" id="GO:0046559">
    <property type="term" value="F:alpha-glucuronidase activity"/>
    <property type="evidence" value="ECO:0007669"/>
    <property type="project" value="InterPro"/>
</dbReference>
<dbReference type="SUPFAM" id="SSF55545">
    <property type="entry name" value="beta-N-acetylhexosaminidase-like domain"/>
    <property type="match status" value="1"/>
</dbReference>
<dbReference type="Gene3D" id="3.30.379.10">
    <property type="entry name" value="Chitobiase/beta-hexosaminidase domain 2-like"/>
    <property type="match status" value="1"/>
</dbReference>